<evidence type="ECO:0000256" key="1">
    <source>
        <dbReference type="SAM" id="Coils"/>
    </source>
</evidence>
<evidence type="ECO:0000313" key="3">
    <source>
        <dbReference type="EMBL" id="KYC71630.1"/>
    </source>
</evidence>
<organism evidence="3 4">
    <name type="scientific">Heyndrickxia coagulans</name>
    <name type="common">Weizmannia coagulans</name>
    <dbReference type="NCBI Taxonomy" id="1398"/>
    <lineage>
        <taxon>Bacteria</taxon>
        <taxon>Bacillati</taxon>
        <taxon>Bacillota</taxon>
        <taxon>Bacilli</taxon>
        <taxon>Bacillales</taxon>
        <taxon>Bacillaceae</taxon>
        <taxon>Heyndrickxia</taxon>
    </lineage>
</organism>
<dbReference type="RefSeq" id="WP_061574455.1">
    <property type="nucleotide sequence ID" value="NZ_LQYI01000024.1"/>
</dbReference>
<comment type="caution">
    <text evidence="3">The sequence shown here is derived from an EMBL/GenBank/DDBJ whole genome shotgun (WGS) entry which is preliminary data.</text>
</comment>
<keyword evidence="1" id="KW-0175">Coiled coil</keyword>
<gene>
    <name evidence="3" type="ORF">B4099_3171</name>
</gene>
<reference evidence="3 4" key="1">
    <citation type="submission" date="2016-01" db="EMBL/GenBank/DDBJ databases">
        <title>Genome Sequences of Twelve Sporeforming Bacillus Species Isolated from Foods.</title>
        <authorList>
            <person name="Berendsen E.M."/>
            <person name="Wells-Bennik M.H."/>
            <person name="Krawcyk A.O."/>
            <person name="De Jong A."/>
            <person name="Holsappel S."/>
            <person name="Eijlander R.T."/>
            <person name="Kuipers O.P."/>
        </authorList>
    </citation>
    <scope>NUCLEOTIDE SEQUENCE [LARGE SCALE GENOMIC DNA]</scope>
    <source>
        <strain evidence="3 4">B4099</strain>
    </source>
</reference>
<name>A0A150KHK2_HEYCO</name>
<protein>
    <recommendedName>
        <fullName evidence="2">Calcineurin-like phosphoesterase domain-containing protein</fullName>
    </recommendedName>
</protein>
<feature type="domain" description="Calcineurin-like phosphoesterase" evidence="2">
    <location>
        <begin position="139"/>
        <end position="393"/>
    </location>
</feature>
<dbReference type="PATRIC" id="fig|1398.25.peg.1775"/>
<evidence type="ECO:0000313" key="4">
    <source>
        <dbReference type="Proteomes" id="UP000075304"/>
    </source>
</evidence>
<dbReference type="SUPFAM" id="SSF56300">
    <property type="entry name" value="Metallo-dependent phosphatases"/>
    <property type="match status" value="1"/>
</dbReference>
<dbReference type="AlphaFoldDB" id="A0A150KHK2"/>
<dbReference type="Pfam" id="PF00149">
    <property type="entry name" value="Metallophos"/>
    <property type="match status" value="1"/>
</dbReference>
<feature type="coiled-coil region" evidence="1">
    <location>
        <begin position="18"/>
        <end position="52"/>
    </location>
</feature>
<sequence>MPNYPYKTLGTGTTRDFRNDLNENFSEISDDMQEHKDRADNIQAQVDNLVADGDSSPEAAQARVGADGTNYTTLKQRLDTEHGDVTAQLAEMADKINVSSVDNLLNFSDAESDIEIEVPSYYRAKINEIVNSIDKSELNVGFITDNHNQYSGYAPNSLKHYNYIALLSRLTHLDAVISGGDNANGWYSKPQILSELKSATSALFNRVKPDTDVYFLHGNHDNGAFQNGKKNLEDIITNEELKVLYQTKKNVYGEVRNGDSIYCYKDYIDKKIRVIMLNSFDFPNSTDSGGTLIYDNLNYGCYRNEQLNWLSHVALQVPQDTHVLIFTHAPLPGAFDNSTQQYNSDVLLNILKAFKDGKNYKIDDDTREFPVSIDVNFSNSGTLIAIISGHLHRDDSNIYEGILCISVDASLCYSGATGRVVNTATEDCWDVFSINPNSRIIKTKRFGFGSDRNWQY</sequence>
<evidence type="ECO:0000259" key="2">
    <source>
        <dbReference type="Pfam" id="PF00149"/>
    </source>
</evidence>
<dbReference type="InterPro" id="IPR029052">
    <property type="entry name" value="Metallo-depent_PP-like"/>
</dbReference>
<accession>A0A150KHK2</accession>
<dbReference type="Proteomes" id="UP000075304">
    <property type="component" value="Unassembled WGS sequence"/>
</dbReference>
<dbReference type="GO" id="GO:0016787">
    <property type="term" value="F:hydrolase activity"/>
    <property type="evidence" value="ECO:0007669"/>
    <property type="project" value="InterPro"/>
</dbReference>
<dbReference type="InterPro" id="IPR004843">
    <property type="entry name" value="Calcineurin-like_PHP"/>
</dbReference>
<dbReference type="Gene3D" id="3.60.21.10">
    <property type="match status" value="1"/>
</dbReference>
<dbReference type="EMBL" id="LQYI01000024">
    <property type="protein sequence ID" value="KYC71630.1"/>
    <property type="molecule type" value="Genomic_DNA"/>
</dbReference>
<proteinExistence type="predicted"/>